<dbReference type="GO" id="GO:0004523">
    <property type="term" value="F:RNA-DNA hybrid ribonuclease activity"/>
    <property type="evidence" value="ECO:0007669"/>
    <property type="project" value="UniProtKB-EC"/>
</dbReference>
<evidence type="ECO:0000313" key="12">
    <source>
        <dbReference type="EMBL" id="KAK3551069.1"/>
    </source>
</evidence>
<keyword evidence="6 10" id="KW-1133">Transmembrane helix</keyword>
<dbReference type="PROSITE" id="PS50878">
    <property type="entry name" value="RT_POL"/>
    <property type="match status" value="1"/>
</dbReference>
<keyword evidence="8" id="KW-0175">Coiled coil</keyword>
<organism evidence="12 13">
    <name type="scientific">Hemibagrus guttatus</name>
    <dbReference type="NCBI Taxonomy" id="175788"/>
    <lineage>
        <taxon>Eukaryota</taxon>
        <taxon>Metazoa</taxon>
        <taxon>Chordata</taxon>
        <taxon>Craniata</taxon>
        <taxon>Vertebrata</taxon>
        <taxon>Euteleostomi</taxon>
        <taxon>Actinopterygii</taxon>
        <taxon>Neopterygii</taxon>
        <taxon>Teleostei</taxon>
        <taxon>Ostariophysi</taxon>
        <taxon>Siluriformes</taxon>
        <taxon>Bagridae</taxon>
        <taxon>Hemibagrus</taxon>
    </lineage>
</organism>
<dbReference type="InterPro" id="IPR018787">
    <property type="entry name" value="DUF2371_TMEM200"/>
</dbReference>
<reference evidence="12" key="1">
    <citation type="submission" date="2023-06" db="EMBL/GenBank/DDBJ databases">
        <title>Male Hemibagrus guttatus genome.</title>
        <authorList>
            <person name="Bian C."/>
        </authorList>
    </citation>
    <scope>NUCLEOTIDE SEQUENCE</scope>
    <source>
        <strain evidence="12">Male_cb2023</strain>
        <tissue evidence="12">Muscle</tissue>
    </source>
</reference>
<dbReference type="Pfam" id="PF00078">
    <property type="entry name" value="RVT_1"/>
    <property type="match status" value="1"/>
</dbReference>
<evidence type="ECO:0000256" key="3">
    <source>
        <dbReference type="ARBA" id="ARBA00010879"/>
    </source>
</evidence>
<feature type="domain" description="Reverse transcriptase" evidence="11">
    <location>
        <begin position="47"/>
        <end position="324"/>
    </location>
</feature>
<feature type="compositionally biased region" description="Low complexity" evidence="9">
    <location>
        <begin position="593"/>
        <end position="604"/>
    </location>
</feature>
<feature type="transmembrane region" description="Helical" evidence="10">
    <location>
        <begin position="498"/>
        <end position="518"/>
    </location>
</feature>
<dbReference type="Proteomes" id="UP001274896">
    <property type="component" value="Unassembled WGS sequence"/>
</dbReference>
<dbReference type="GO" id="GO:0016020">
    <property type="term" value="C:membrane"/>
    <property type="evidence" value="ECO:0007669"/>
    <property type="project" value="UniProtKB-SubCell"/>
</dbReference>
<evidence type="ECO:0000259" key="11">
    <source>
        <dbReference type="PROSITE" id="PS50878"/>
    </source>
</evidence>
<keyword evidence="13" id="KW-1185">Reference proteome</keyword>
<dbReference type="InterPro" id="IPR000477">
    <property type="entry name" value="RT_dom"/>
</dbReference>
<dbReference type="EC" id="3.1.26.4" evidence="4"/>
<dbReference type="AlphaFoldDB" id="A0AAE0RD78"/>
<feature type="transmembrane region" description="Helical" evidence="10">
    <location>
        <begin position="334"/>
        <end position="353"/>
    </location>
</feature>
<evidence type="ECO:0000256" key="1">
    <source>
        <dbReference type="ARBA" id="ARBA00004141"/>
    </source>
</evidence>
<evidence type="ECO:0000313" key="13">
    <source>
        <dbReference type="Proteomes" id="UP001274896"/>
    </source>
</evidence>
<accession>A0AAE0RD78</accession>
<dbReference type="Pfam" id="PF10177">
    <property type="entry name" value="DUF2371"/>
    <property type="match status" value="1"/>
</dbReference>
<evidence type="ECO:0000256" key="4">
    <source>
        <dbReference type="ARBA" id="ARBA00012180"/>
    </source>
</evidence>
<proteinExistence type="inferred from homology"/>
<dbReference type="Gene3D" id="3.30.70.270">
    <property type="match status" value="1"/>
</dbReference>
<evidence type="ECO:0000256" key="6">
    <source>
        <dbReference type="ARBA" id="ARBA00022989"/>
    </source>
</evidence>
<evidence type="ECO:0000256" key="5">
    <source>
        <dbReference type="ARBA" id="ARBA00022692"/>
    </source>
</evidence>
<comment type="similarity">
    <text evidence="3">Belongs to the beta type-B retroviral polymerase family. HERV class-II K(HML-2) pol subfamily.</text>
</comment>
<evidence type="ECO:0000256" key="7">
    <source>
        <dbReference type="ARBA" id="ARBA00023136"/>
    </source>
</evidence>
<protein>
    <recommendedName>
        <fullName evidence="4">ribonuclease H</fullName>
        <ecNumber evidence="4">3.1.26.4</ecNumber>
    </recommendedName>
</protein>
<evidence type="ECO:0000256" key="10">
    <source>
        <dbReference type="SAM" id="Phobius"/>
    </source>
</evidence>
<dbReference type="SUPFAM" id="SSF56672">
    <property type="entry name" value="DNA/RNA polymerases"/>
    <property type="match status" value="1"/>
</dbReference>
<comment type="subcellular location">
    <subcellularLocation>
        <location evidence="1">Membrane</location>
        <topology evidence="1">Multi-pass membrane protein</topology>
    </subcellularLocation>
</comment>
<evidence type="ECO:0000256" key="9">
    <source>
        <dbReference type="SAM" id="MobiDB-lite"/>
    </source>
</evidence>
<dbReference type="InterPro" id="IPR043502">
    <property type="entry name" value="DNA/RNA_pol_sf"/>
</dbReference>
<dbReference type="EMBL" id="JAUCMX010000003">
    <property type="protein sequence ID" value="KAK3551069.1"/>
    <property type="molecule type" value="Genomic_DNA"/>
</dbReference>
<feature type="region of interest" description="Disordered" evidence="9">
    <location>
        <begin position="584"/>
        <end position="606"/>
    </location>
</feature>
<feature type="coiled-coil region" evidence="8">
    <location>
        <begin position="91"/>
        <end position="118"/>
    </location>
</feature>
<feature type="coiled-coil region" evidence="8">
    <location>
        <begin position="1"/>
        <end position="28"/>
    </location>
</feature>
<comment type="similarity">
    <text evidence="2">Belongs to the TMEM200 family.</text>
</comment>
<sequence>MDRTEGNRQEYKELQRRVKREVSKVKQKAYDELYTRLDTREGEKDLYRLARQRDRDGKDVQQVRVIKDRDGRVLTSEESVHRRWKEYFEELMNEENEREKIVEEVNSVEQKVDKIRKDEVRKALKRMKSGKAVGPDDIPVEVWKYLGEAAVEFLTSLFNRGLENLEKAYDRVPREELWYCMRKSGVAEKYVRVVQDMYERSRTVVRCAVRQTEEFKVEVGLHQGLALSPFLFAIVMDQLSEEVRQESPWTMMFADDIVICSESREQVEENLERWRFALERRGMKVSRSKTEYMCGNEREGSGTVRLQGEEVKKVQEFKYLGSTVQSNGECGKELIISSGLIMIATGGLLRISARRQDSLRAKNRAENKRKRKAKKKRKNEVVVVKGKLKLCSISGLIAALGIIVLLVGIALAVLGYWPKGSPLYSGLLAVKGLQKPARTDDRGGPKAVNWTTGVKLIYQLDKDALSSNYTNTTTEELPKLGVFAEFLNRHLHSDKLKVFGPLIMGIGIFLFICANAVLHENRDKKTKIINLRDIYSTVIDIHSLRSKDNASLNGFVNYMQSKGIEGNPSSVYNAAMLAKGSWPSTGSFKQDPDSLPSSRKSSSGKLEDLPLDSLAIKETVYSICRDQSPEAKQWETKTIVTSSVNAFTLPLIRLNHRTAGNRRGSDKTGEIRSEYLDSDAIRHCLESLAASGSITKAKVKTPQTRTILSQDSVEVYKGCDSLQEMPHLSLEGSWVQLLPASPGPKVTGSHLSLSALSDYSRSIDLGICPSTPVDRRMERTRRRSCPRLEGLSSGGYIKLEGLGGESFESTDVTSFSHGSSSELLSKGQVSKSPLVLEEGASDEPEHGMIRRRKNGQVKGLSEFDKGQNVMARRLDQSISKTAALVGCSRSAVVSIYQKWSKEGTGVNQ</sequence>
<gene>
    <name evidence="12" type="ORF">QTP70_011483</name>
</gene>
<evidence type="ECO:0000256" key="2">
    <source>
        <dbReference type="ARBA" id="ARBA00005308"/>
    </source>
</evidence>
<dbReference type="InterPro" id="IPR043128">
    <property type="entry name" value="Rev_trsase/Diguanyl_cyclase"/>
</dbReference>
<dbReference type="PANTHER" id="PTHR31815:SF2">
    <property type="entry name" value="TRANSMEMBRANE PROTEIN 200C"/>
    <property type="match status" value="1"/>
</dbReference>
<keyword evidence="7 10" id="KW-0472">Membrane</keyword>
<keyword evidence="5 10" id="KW-0812">Transmembrane</keyword>
<name>A0AAE0RD78_9TELE</name>
<dbReference type="PANTHER" id="PTHR31815">
    <property type="entry name" value="AGAP005329-PA"/>
    <property type="match status" value="1"/>
</dbReference>
<evidence type="ECO:0000256" key="8">
    <source>
        <dbReference type="SAM" id="Coils"/>
    </source>
</evidence>
<comment type="caution">
    <text evidence="12">The sequence shown here is derived from an EMBL/GenBank/DDBJ whole genome shotgun (WGS) entry which is preliminary data.</text>
</comment>
<feature type="transmembrane region" description="Helical" evidence="10">
    <location>
        <begin position="395"/>
        <end position="417"/>
    </location>
</feature>